<organism evidence="1 2">
    <name type="scientific">Mesorhizobium escarrei</name>
    <dbReference type="NCBI Taxonomy" id="666018"/>
    <lineage>
        <taxon>Bacteria</taxon>
        <taxon>Pseudomonadati</taxon>
        <taxon>Pseudomonadota</taxon>
        <taxon>Alphaproteobacteria</taxon>
        <taxon>Hyphomicrobiales</taxon>
        <taxon>Phyllobacteriaceae</taxon>
        <taxon>Mesorhizobium</taxon>
    </lineage>
</organism>
<keyword evidence="1" id="KW-0808">Transferase</keyword>
<dbReference type="Pfam" id="PF13692">
    <property type="entry name" value="Glyco_trans_1_4"/>
    <property type="match status" value="1"/>
</dbReference>
<dbReference type="SUPFAM" id="SSF53756">
    <property type="entry name" value="UDP-Glycosyltransferase/glycogen phosphorylase"/>
    <property type="match status" value="1"/>
</dbReference>
<reference evidence="1 2" key="1">
    <citation type="submission" date="2022-03" db="EMBL/GenBank/DDBJ databases">
        <authorList>
            <person name="Brunel B."/>
        </authorList>
    </citation>
    <scope>NUCLEOTIDE SEQUENCE [LARGE SCALE GENOMIC DNA]</scope>
    <source>
        <strain evidence="1">STM5069sample</strain>
    </source>
</reference>
<evidence type="ECO:0000313" key="2">
    <source>
        <dbReference type="Proteomes" id="UP001153050"/>
    </source>
</evidence>
<proteinExistence type="predicted"/>
<dbReference type="Proteomes" id="UP001153050">
    <property type="component" value="Unassembled WGS sequence"/>
</dbReference>
<accession>A0ABN8KBZ3</accession>
<dbReference type="EMBL" id="CAKXZT010000160">
    <property type="protein sequence ID" value="CAH2407753.1"/>
    <property type="molecule type" value="Genomic_DNA"/>
</dbReference>
<sequence>MLRGAKEMCEEVLPNLLIYVTGDFTRGKSGSHIRFGQMIELAITRFHNVIVYSYRSNAQDPWTKEGEYRFRLRFPAAKLVLEDQTPALKLLVRIKNFALMLAPGRAKSILGWRLPGQTPGYDKAIASAPQAALLVNFIDGLTELNGVDVADVLVDTHDCKFIRYAKYRGLKLFACKSLARLRSEIGVLDRVKAIIAISAVEAGFFRAVLSDRTVLLVPVYSDAPKVATRDIKKDVDLLFVGSNNPYNRNGLKAFLRDHAALLEDVTLDIAGSVCEDDELVAIAGCCRGARLLGWVDDLTSVYARAKAVIAPVDGSGLNIKVVEALEHGKPVFASAHARDSLPAGCDHCVLPIDERLIRRVVADQAWRHDLEQAALSYSCGPWLRGDRDHVMELLANTPAGGGSASSS</sequence>
<name>A0ABN8KBZ3_9HYPH</name>
<protein>
    <submittedName>
        <fullName evidence="1">Glycosyl transferases group 1</fullName>
    </submittedName>
</protein>
<keyword evidence="2" id="KW-1185">Reference proteome</keyword>
<dbReference type="Gene3D" id="3.40.50.2000">
    <property type="entry name" value="Glycogen Phosphorylase B"/>
    <property type="match status" value="1"/>
</dbReference>
<gene>
    <name evidence="1" type="ORF">MES5069_620061</name>
</gene>
<evidence type="ECO:0000313" key="1">
    <source>
        <dbReference type="EMBL" id="CAH2407753.1"/>
    </source>
</evidence>
<dbReference type="GO" id="GO:0016740">
    <property type="term" value="F:transferase activity"/>
    <property type="evidence" value="ECO:0007669"/>
    <property type="project" value="UniProtKB-KW"/>
</dbReference>
<comment type="caution">
    <text evidence="1">The sequence shown here is derived from an EMBL/GenBank/DDBJ whole genome shotgun (WGS) entry which is preliminary data.</text>
</comment>